<dbReference type="PANTHER" id="PTHR30472:SF58">
    <property type="entry name" value="IRON(3+)-HYDROXAMATE IMPORT SYSTEM PERMEASE PROTEIN FHUB"/>
    <property type="match status" value="1"/>
</dbReference>
<protein>
    <submittedName>
        <fullName evidence="9">Iron-uptake system permease protein FeuB</fullName>
    </submittedName>
</protein>
<dbReference type="Proteomes" id="UP000315750">
    <property type="component" value="Chromosome"/>
</dbReference>
<feature type="transmembrane region" description="Helical" evidence="8">
    <location>
        <begin position="73"/>
        <end position="90"/>
    </location>
</feature>
<dbReference type="CDD" id="cd06550">
    <property type="entry name" value="TM_ABC_iron-siderophores_like"/>
    <property type="match status" value="1"/>
</dbReference>
<keyword evidence="6 8" id="KW-1133">Transmembrane helix</keyword>
<sequence>MPTSNAHPTVASRIAMNWTTVPLGLLAMLLGIGMFLLVGDVSIDARTTFDALFAHDSQQTAHVLIRDWRLPRAIADLLVGASLAIAGAIMQSMTRNPLASPGIMGLNTGASFATIVAVVTAPTIGRPGLMVAAVAGATLGAALVYGIGSLSRGGLTPVRLALTGVAVSTLLGSIGSGVMIYFELGQDLTLWYARGTQNVQWDDVAMLLPLFAIGLVGSLALAPTLSVLALGEEVARSLGQRTMLAKLAGTVIVLMLAGGSVAVAGSVGFVGLMVPHIVRMLVGHDQRVVLPMAALSGGLFLLAADIVARLATSPYRAAVPVSVVTSLLGVPFFLYLACRRNASARGGTL</sequence>
<gene>
    <name evidence="9" type="primary">feuB</name>
    <name evidence="9" type="ORF">Pan181_52080</name>
</gene>
<comment type="similarity">
    <text evidence="2">Belongs to the binding-protein-dependent transport system permease family. FecCD subfamily.</text>
</comment>
<evidence type="ECO:0000256" key="4">
    <source>
        <dbReference type="ARBA" id="ARBA00022475"/>
    </source>
</evidence>
<feature type="transmembrane region" description="Helical" evidence="8">
    <location>
        <begin position="288"/>
        <end position="311"/>
    </location>
</feature>
<dbReference type="KEGG" id="amuc:Pan181_52080"/>
<dbReference type="SUPFAM" id="SSF81345">
    <property type="entry name" value="ABC transporter involved in vitamin B12 uptake, BtuC"/>
    <property type="match status" value="1"/>
</dbReference>
<dbReference type="GO" id="GO:0033214">
    <property type="term" value="P:siderophore-iron import into cell"/>
    <property type="evidence" value="ECO:0007669"/>
    <property type="project" value="TreeGrafter"/>
</dbReference>
<keyword evidence="4" id="KW-1003">Cell membrane</keyword>
<feature type="transmembrane region" description="Helical" evidence="8">
    <location>
        <begin position="317"/>
        <end position="337"/>
    </location>
</feature>
<proteinExistence type="inferred from homology"/>
<evidence type="ECO:0000256" key="7">
    <source>
        <dbReference type="ARBA" id="ARBA00023136"/>
    </source>
</evidence>
<evidence type="ECO:0000256" key="8">
    <source>
        <dbReference type="SAM" id="Phobius"/>
    </source>
</evidence>
<keyword evidence="7 8" id="KW-0472">Membrane</keyword>
<evidence type="ECO:0000256" key="3">
    <source>
        <dbReference type="ARBA" id="ARBA00022448"/>
    </source>
</evidence>
<dbReference type="PANTHER" id="PTHR30472">
    <property type="entry name" value="FERRIC ENTEROBACTIN TRANSPORT SYSTEM PERMEASE PROTEIN"/>
    <property type="match status" value="1"/>
</dbReference>
<dbReference type="EMBL" id="CP036278">
    <property type="protein sequence ID" value="QDU58967.1"/>
    <property type="molecule type" value="Genomic_DNA"/>
</dbReference>
<feature type="transmembrane region" description="Helical" evidence="8">
    <location>
        <begin position="128"/>
        <end position="148"/>
    </location>
</feature>
<feature type="transmembrane region" description="Helical" evidence="8">
    <location>
        <begin position="251"/>
        <end position="276"/>
    </location>
</feature>
<accession>A0A518AW52</accession>
<evidence type="ECO:0000256" key="6">
    <source>
        <dbReference type="ARBA" id="ARBA00022989"/>
    </source>
</evidence>
<feature type="transmembrane region" description="Helical" evidence="8">
    <location>
        <begin position="20"/>
        <end position="38"/>
    </location>
</feature>
<feature type="transmembrane region" description="Helical" evidence="8">
    <location>
        <begin position="205"/>
        <end position="231"/>
    </location>
</feature>
<evidence type="ECO:0000313" key="9">
    <source>
        <dbReference type="EMBL" id="QDU58967.1"/>
    </source>
</evidence>
<dbReference type="RefSeq" id="WP_145251543.1">
    <property type="nucleotide sequence ID" value="NZ_CP036278.1"/>
</dbReference>
<dbReference type="GO" id="GO:0022857">
    <property type="term" value="F:transmembrane transporter activity"/>
    <property type="evidence" value="ECO:0007669"/>
    <property type="project" value="InterPro"/>
</dbReference>
<evidence type="ECO:0000256" key="2">
    <source>
        <dbReference type="ARBA" id="ARBA00007935"/>
    </source>
</evidence>
<name>A0A518AW52_9BACT</name>
<dbReference type="InterPro" id="IPR037294">
    <property type="entry name" value="ABC_BtuC-like"/>
</dbReference>
<feature type="transmembrane region" description="Helical" evidence="8">
    <location>
        <begin position="160"/>
        <end position="184"/>
    </location>
</feature>
<dbReference type="Gene3D" id="1.10.3470.10">
    <property type="entry name" value="ABC transporter involved in vitamin B12 uptake, BtuC"/>
    <property type="match status" value="1"/>
</dbReference>
<keyword evidence="10" id="KW-1185">Reference proteome</keyword>
<evidence type="ECO:0000256" key="1">
    <source>
        <dbReference type="ARBA" id="ARBA00004651"/>
    </source>
</evidence>
<reference evidence="9 10" key="1">
    <citation type="submission" date="2019-02" db="EMBL/GenBank/DDBJ databases">
        <title>Deep-cultivation of Planctomycetes and their phenomic and genomic characterization uncovers novel biology.</title>
        <authorList>
            <person name="Wiegand S."/>
            <person name="Jogler M."/>
            <person name="Boedeker C."/>
            <person name="Pinto D."/>
            <person name="Vollmers J."/>
            <person name="Rivas-Marin E."/>
            <person name="Kohn T."/>
            <person name="Peeters S.H."/>
            <person name="Heuer A."/>
            <person name="Rast P."/>
            <person name="Oberbeckmann S."/>
            <person name="Bunk B."/>
            <person name="Jeske O."/>
            <person name="Meyerdierks A."/>
            <person name="Storesund J.E."/>
            <person name="Kallscheuer N."/>
            <person name="Luecker S."/>
            <person name="Lage O.M."/>
            <person name="Pohl T."/>
            <person name="Merkel B.J."/>
            <person name="Hornburger P."/>
            <person name="Mueller R.-W."/>
            <person name="Bruemmer F."/>
            <person name="Labrenz M."/>
            <person name="Spormann A.M."/>
            <person name="Op den Camp H."/>
            <person name="Overmann J."/>
            <person name="Amann R."/>
            <person name="Jetten M.S.M."/>
            <person name="Mascher T."/>
            <person name="Medema M.H."/>
            <person name="Devos D.P."/>
            <person name="Kaster A.-K."/>
            <person name="Ovreas L."/>
            <person name="Rohde M."/>
            <person name="Galperin M.Y."/>
            <person name="Jogler C."/>
        </authorList>
    </citation>
    <scope>NUCLEOTIDE SEQUENCE [LARGE SCALE GENOMIC DNA]</scope>
    <source>
        <strain evidence="9 10">Pan181</strain>
    </source>
</reference>
<dbReference type="InterPro" id="IPR000522">
    <property type="entry name" value="ABC_transptr_permease_BtuC"/>
</dbReference>
<keyword evidence="5 8" id="KW-0812">Transmembrane</keyword>
<dbReference type="AlphaFoldDB" id="A0A518AW52"/>
<dbReference type="OrthoDB" id="9792889at2"/>
<evidence type="ECO:0000313" key="10">
    <source>
        <dbReference type="Proteomes" id="UP000315750"/>
    </source>
</evidence>
<evidence type="ECO:0000256" key="5">
    <source>
        <dbReference type="ARBA" id="ARBA00022692"/>
    </source>
</evidence>
<dbReference type="Pfam" id="PF01032">
    <property type="entry name" value="FecCD"/>
    <property type="match status" value="1"/>
</dbReference>
<dbReference type="GO" id="GO:0005886">
    <property type="term" value="C:plasma membrane"/>
    <property type="evidence" value="ECO:0007669"/>
    <property type="project" value="UniProtKB-SubCell"/>
</dbReference>
<comment type="subcellular location">
    <subcellularLocation>
        <location evidence="1">Cell membrane</location>
        <topology evidence="1">Multi-pass membrane protein</topology>
    </subcellularLocation>
</comment>
<feature type="transmembrane region" description="Helical" evidence="8">
    <location>
        <begin position="102"/>
        <end position="121"/>
    </location>
</feature>
<dbReference type="FunFam" id="1.10.3470.10:FF:000001">
    <property type="entry name" value="Vitamin B12 ABC transporter permease BtuC"/>
    <property type="match status" value="1"/>
</dbReference>
<keyword evidence="3" id="KW-0813">Transport</keyword>
<organism evidence="9 10">
    <name type="scientific">Aeoliella mucimassa</name>
    <dbReference type="NCBI Taxonomy" id="2527972"/>
    <lineage>
        <taxon>Bacteria</taxon>
        <taxon>Pseudomonadati</taxon>
        <taxon>Planctomycetota</taxon>
        <taxon>Planctomycetia</taxon>
        <taxon>Pirellulales</taxon>
        <taxon>Lacipirellulaceae</taxon>
        <taxon>Aeoliella</taxon>
    </lineage>
</organism>